<dbReference type="GO" id="GO:0005737">
    <property type="term" value="C:cytoplasm"/>
    <property type="evidence" value="ECO:0007669"/>
    <property type="project" value="InterPro"/>
</dbReference>
<dbReference type="GO" id="GO:0008984">
    <property type="term" value="F:protein-glutamate methylesterase activity"/>
    <property type="evidence" value="ECO:0007669"/>
    <property type="project" value="UniProtKB-EC"/>
</dbReference>
<reference evidence="8 9" key="1">
    <citation type="submission" date="2018-06" db="EMBL/GenBank/DDBJ databases">
        <authorList>
            <consortium name="Pathogen Informatics"/>
            <person name="Doyle S."/>
        </authorList>
    </citation>
    <scope>NUCLEOTIDE SEQUENCE [LARGE SCALE GENOMIC DNA]</scope>
    <source>
        <strain evidence="8 9">NCTC11842</strain>
    </source>
</reference>
<feature type="active site" evidence="4">
    <location>
        <position position="159"/>
    </location>
</feature>
<feature type="domain" description="CheB-type methylesterase" evidence="5">
    <location>
        <begin position="147"/>
        <end position="337"/>
    </location>
</feature>
<evidence type="ECO:0000313" key="7">
    <source>
        <dbReference type="EMBL" id="MBH3437734.1"/>
    </source>
</evidence>
<name>A0A2X2C8N4_PSELU</name>
<evidence type="ECO:0000259" key="5">
    <source>
        <dbReference type="PROSITE" id="PS50122"/>
    </source>
</evidence>
<feature type="active site" evidence="4">
    <location>
        <position position="279"/>
    </location>
</feature>
<feature type="active site" evidence="4">
    <location>
        <position position="186"/>
    </location>
</feature>
<evidence type="ECO:0000256" key="2">
    <source>
        <dbReference type="ARBA" id="ARBA00039140"/>
    </source>
</evidence>
<keyword evidence="4" id="KW-0145">Chemotaxis</keyword>
<keyword evidence="10" id="KW-1185">Reference proteome</keyword>
<evidence type="ECO:0000313" key="9">
    <source>
        <dbReference type="Proteomes" id="UP000250443"/>
    </source>
</evidence>
<dbReference type="RefSeq" id="WP_010795383.1">
    <property type="nucleotide sequence ID" value="NZ_CP069262.1"/>
</dbReference>
<evidence type="ECO:0000313" key="8">
    <source>
        <dbReference type="EMBL" id="SPZ03734.1"/>
    </source>
</evidence>
<dbReference type="GO" id="GO:0006935">
    <property type="term" value="P:chemotaxis"/>
    <property type="evidence" value="ECO:0007669"/>
    <property type="project" value="UniProtKB-UniRule"/>
</dbReference>
<dbReference type="GO" id="GO:0000156">
    <property type="term" value="F:phosphorelay response regulator activity"/>
    <property type="evidence" value="ECO:0007669"/>
    <property type="project" value="InterPro"/>
</dbReference>
<dbReference type="EMBL" id="JADMCD010000002">
    <property type="protein sequence ID" value="MBF8640335.1"/>
    <property type="molecule type" value="Genomic_DNA"/>
</dbReference>
<dbReference type="EMBL" id="JADTXM010000002">
    <property type="protein sequence ID" value="MBH3437734.1"/>
    <property type="molecule type" value="Genomic_DNA"/>
</dbReference>
<evidence type="ECO:0000256" key="1">
    <source>
        <dbReference type="ARBA" id="ARBA00022801"/>
    </source>
</evidence>
<organism evidence="8 9">
    <name type="scientific">Pseudomonas luteola</name>
    <dbReference type="NCBI Taxonomy" id="47886"/>
    <lineage>
        <taxon>Bacteria</taxon>
        <taxon>Pseudomonadati</taxon>
        <taxon>Pseudomonadota</taxon>
        <taxon>Gammaproteobacteria</taxon>
        <taxon>Pseudomonadales</taxon>
        <taxon>Pseudomonadaceae</taxon>
        <taxon>Pseudomonas</taxon>
    </lineage>
</organism>
<dbReference type="Proteomes" id="UP000638986">
    <property type="component" value="Unassembled WGS sequence"/>
</dbReference>
<dbReference type="Proteomes" id="UP000626180">
    <property type="component" value="Unassembled WGS sequence"/>
</dbReference>
<dbReference type="EC" id="3.1.1.61" evidence="2"/>
<dbReference type="InterPro" id="IPR000673">
    <property type="entry name" value="Sig_transdc_resp-reg_Me-estase"/>
</dbReference>
<sequence length="340" mass="37193">MTEKAIVRVAILADTSLQRYVLQQVLAGNGYQVVFNSDPTRLDVEALRACETDLWLVDLAESEDSNVLEDLLEHTSTPVLFGEGQAPEFSSDLFPRWERRLITKLKHLVGDTTEAVGPSLQALLADTERPERLSLPASLASTPLQMGESAKEVWLLAASLGGPDAVKTFLDALPGGLPIGFLYAQHIDANFEATLPMAVGRHSQWHVQIAQPGLEVRCGEVIVVPTQNELSFRNDSKLDVLSRKWPEPYTPSVDQMMLNLAQHFGSRCGMIIFSGMGNDGSSSAAYMRRRGAEIWTQSADSCSCASMPETLREAGFSSFTSDPRGLAEALVNRLAKQHAH</sequence>
<reference evidence="6 10" key="2">
    <citation type="submission" date="2020-10" db="EMBL/GenBank/DDBJ databases">
        <title>Genome sequences of Pseudomonas isolates.</title>
        <authorList>
            <person name="Wessels L."/>
            <person name="Reich F."/>
            <person name="Hammerl J."/>
        </authorList>
    </citation>
    <scope>NUCLEOTIDE SEQUENCE [LARGE SCALE GENOMIC DNA]</scope>
    <source>
        <strain evidence="6 10">20-MO00624-0</strain>
    </source>
</reference>
<evidence type="ECO:0000256" key="4">
    <source>
        <dbReference type="PROSITE-ProRule" id="PRU00050"/>
    </source>
</evidence>
<dbReference type="Pfam" id="PF01339">
    <property type="entry name" value="CheB_methylest"/>
    <property type="match status" value="1"/>
</dbReference>
<reference evidence="7 11" key="3">
    <citation type="submission" date="2020-11" db="EMBL/GenBank/DDBJ databases">
        <title>Enhanced detection system for hospital associated transmission using whole genome sequencing surveillance.</title>
        <authorList>
            <person name="Harrison L.H."/>
            <person name="Van Tyne D."/>
            <person name="Marsh J.W."/>
            <person name="Griffith M.P."/>
            <person name="Snyder D.J."/>
            <person name="Cooper V.S."/>
            <person name="Mustapha M."/>
        </authorList>
    </citation>
    <scope>NUCLEOTIDE SEQUENCE [LARGE SCALE GENOMIC DNA]</scope>
    <source>
        <strain evidence="7 11">PSB00013</strain>
    </source>
</reference>
<evidence type="ECO:0000313" key="6">
    <source>
        <dbReference type="EMBL" id="MBF8640335.1"/>
    </source>
</evidence>
<dbReference type="PROSITE" id="PS50122">
    <property type="entry name" value="CHEB"/>
    <property type="match status" value="1"/>
</dbReference>
<dbReference type="EMBL" id="UAUF01000009">
    <property type="protein sequence ID" value="SPZ03734.1"/>
    <property type="molecule type" value="Genomic_DNA"/>
</dbReference>
<gene>
    <name evidence="8" type="primary">cheB_2</name>
    <name evidence="7" type="ORF">I5Q09_03415</name>
    <name evidence="6" type="ORF">IRZ65_06550</name>
    <name evidence="8" type="ORF">NCTC11842_01107</name>
</gene>
<evidence type="ECO:0000313" key="10">
    <source>
        <dbReference type="Proteomes" id="UP000626180"/>
    </source>
</evidence>
<dbReference type="AlphaFoldDB" id="A0A2X2C8N4"/>
<comment type="catalytic activity">
    <reaction evidence="3">
        <text>[protein]-L-glutamate 5-O-methyl ester + H2O = L-glutamyl-[protein] + methanol + H(+)</text>
        <dbReference type="Rhea" id="RHEA:23236"/>
        <dbReference type="Rhea" id="RHEA-COMP:10208"/>
        <dbReference type="Rhea" id="RHEA-COMP:10311"/>
        <dbReference type="ChEBI" id="CHEBI:15377"/>
        <dbReference type="ChEBI" id="CHEBI:15378"/>
        <dbReference type="ChEBI" id="CHEBI:17790"/>
        <dbReference type="ChEBI" id="CHEBI:29973"/>
        <dbReference type="ChEBI" id="CHEBI:82795"/>
        <dbReference type="EC" id="3.1.1.61"/>
    </reaction>
</comment>
<dbReference type="PANTHER" id="PTHR42872:SF6">
    <property type="entry name" value="PROTEIN-GLUTAMATE METHYLESTERASE_PROTEIN-GLUTAMINE GLUTAMINASE"/>
    <property type="match status" value="1"/>
</dbReference>
<proteinExistence type="predicted"/>
<keyword evidence="1 4" id="KW-0378">Hydrolase</keyword>
<evidence type="ECO:0000313" key="11">
    <source>
        <dbReference type="Proteomes" id="UP000638986"/>
    </source>
</evidence>
<accession>A0A2X2C8N4</accession>
<dbReference type="PANTHER" id="PTHR42872">
    <property type="entry name" value="PROTEIN-GLUTAMATE METHYLESTERASE/PROTEIN-GLUTAMINE GLUTAMINASE"/>
    <property type="match status" value="1"/>
</dbReference>
<protein>
    <recommendedName>
        <fullName evidence="2">protein-glutamate methylesterase</fullName>
        <ecNumber evidence="2">3.1.1.61</ecNumber>
    </recommendedName>
</protein>
<dbReference type="InterPro" id="IPR035909">
    <property type="entry name" value="CheB_C"/>
</dbReference>
<dbReference type="Proteomes" id="UP000250443">
    <property type="component" value="Unassembled WGS sequence"/>
</dbReference>
<evidence type="ECO:0000256" key="3">
    <source>
        <dbReference type="ARBA" id="ARBA00048267"/>
    </source>
</evidence>
<dbReference type="Gene3D" id="3.40.50.180">
    <property type="entry name" value="Methylesterase CheB, C-terminal domain"/>
    <property type="match status" value="1"/>
</dbReference>
<dbReference type="SUPFAM" id="SSF52738">
    <property type="entry name" value="Methylesterase CheB, C-terminal domain"/>
    <property type="match status" value="1"/>
</dbReference>